<evidence type="ECO:0000313" key="4">
    <source>
        <dbReference type="EMBL" id="CAE0611909.1"/>
    </source>
</evidence>
<protein>
    <submittedName>
        <fullName evidence="3">Uncharacterized protein</fullName>
    </submittedName>
</protein>
<gene>
    <name evidence="2" type="ORF">PSAL00342_LOCUS5742</name>
    <name evidence="3" type="ORF">PSAL00342_LOCUS5743</name>
    <name evidence="4" type="ORF">PSAL00342_LOCUS5744</name>
    <name evidence="5" type="ORF">PSAL00342_LOCUS5745</name>
    <name evidence="6" type="ORF">PSAL00342_LOCUS5746</name>
</gene>
<evidence type="ECO:0000313" key="6">
    <source>
        <dbReference type="EMBL" id="CAE0611911.1"/>
    </source>
</evidence>
<dbReference type="EMBL" id="HBIS01006347">
    <property type="protein sequence ID" value="CAE0611907.1"/>
    <property type="molecule type" value="Transcribed_RNA"/>
</dbReference>
<dbReference type="EMBL" id="HBIS01006349">
    <property type="protein sequence ID" value="CAE0611909.1"/>
    <property type="molecule type" value="Transcribed_RNA"/>
</dbReference>
<sequence length="183" mass="21041">MAHNQRTRMADEENVDPRTWKKGKKSPANLPSATKRKWSVLGTDLQVDEIDGIGTRKRILTEILAEEMNDMRMQTRDGMDREKKGAKHSEVDPEPTETADTWTFTSLPRRPITRSVAERDSFKKTPKSPTDLQWPVNLRKKALEAASKRRQSLDSQSTRGTYYSMQKEPSSPRAVESIRMPRK</sequence>
<evidence type="ECO:0000256" key="1">
    <source>
        <dbReference type="SAM" id="MobiDB-lite"/>
    </source>
</evidence>
<organism evidence="3">
    <name type="scientific">Picocystis salinarum</name>
    <dbReference type="NCBI Taxonomy" id="88271"/>
    <lineage>
        <taxon>Eukaryota</taxon>
        <taxon>Viridiplantae</taxon>
        <taxon>Chlorophyta</taxon>
        <taxon>Picocystophyceae</taxon>
        <taxon>Picocystales</taxon>
        <taxon>Picocystaceae</taxon>
        <taxon>Picocystis</taxon>
    </lineage>
</organism>
<dbReference type="EMBL" id="HBIS01006350">
    <property type="protein sequence ID" value="CAE0611910.1"/>
    <property type="molecule type" value="Transcribed_RNA"/>
</dbReference>
<evidence type="ECO:0000313" key="2">
    <source>
        <dbReference type="EMBL" id="CAE0611907.1"/>
    </source>
</evidence>
<feature type="compositionally biased region" description="Polar residues" evidence="1">
    <location>
        <begin position="153"/>
        <end position="169"/>
    </location>
</feature>
<dbReference type="EMBL" id="HBIS01006348">
    <property type="protein sequence ID" value="CAE0611908.1"/>
    <property type="molecule type" value="Transcribed_RNA"/>
</dbReference>
<dbReference type="AlphaFoldDB" id="A0A6U9RG50"/>
<name>A0A6U9RG50_9CHLO</name>
<reference evidence="3" key="1">
    <citation type="submission" date="2021-01" db="EMBL/GenBank/DDBJ databases">
        <authorList>
            <person name="Corre E."/>
            <person name="Pelletier E."/>
            <person name="Niang G."/>
            <person name="Scheremetjew M."/>
            <person name="Finn R."/>
            <person name="Kale V."/>
            <person name="Holt S."/>
            <person name="Cochrane G."/>
            <person name="Meng A."/>
            <person name="Brown T."/>
            <person name="Cohen L."/>
        </authorList>
    </citation>
    <scope>NUCLEOTIDE SEQUENCE</scope>
    <source>
        <strain evidence="3">CCMP1897</strain>
    </source>
</reference>
<feature type="compositionally biased region" description="Basic and acidic residues" evidence="1">
    <location>
        <begin position="8"/>
        <end position="19"/>
    </location>
</feature>
<accession>A0A6U9RG50</accession>
<evidence type="ECO:0000313" key="3">
    <source>
        <dbReference type="EMBL" id="CAE0611908.1"/>
    </source>
</evidence>
<proteinExistence type="predicted"/>
<evidence type="ECO:0000313" key="5">
    <source>
        <dbReference type="EMBL" id="CAE0611910.1"/>
    </source>
</evidence>
<dbReference type="EMBL" id="HBIS01006351">
    <property type="protein sequence ID" value="CAE0611911.1"/>
    <property type="molecule type" value="Transcribed_RNA"/>
</dbReference>
<feature type="compositionally biased region" description="Basic and acidic residues" evidence="1">
    <location>
        <begin position="70"/>
        <end position="91"/>
    </location>
</feature>
<feature type="region of interest" description="Disordered" evidence="1">
    <location>
        <begin position="70"/>
        <end position="183"/>
    </location>
</feature>
<feature type="region of interest" description="Disordered" evidence="1">
    <location>
        <begin position="1"/>
        <end position="35"/>
    </location>
</feature>